<evidence type="ECO:0000313" key="3">
    <source>
        <dbReference type="EMBL" id="SFR57981.1"/>
    </source>
</evidence>
<reference evidence="4" key="1">
    <citation type="submission" date="2016-10" db="EMBL/GenBank/DDBJ databases">
        <authorList>
            <person name="Varghese N."/>
            <person name="Submissions S."/>
        </authorList>
    </citation>
    <scope>NUCLEOTIDE SEQUENCE [LARGE SCALE GENOMIC DNA]</scope>
    <source>
        <strain evidence="4">CGMCC 1.7736</strain>
    </source>
</reference>
<dbReference type="STRING" id="553469.SAMN04487947_2507"/>
<accession>A0A1I6HU48</accession>
<dbReference type="InterPro" id="IPR042226">
    <property type="entry name" value="eFR1_2_sf"/>
</dbReference>
<proteinExistence type="predicted"/>
<keyword evidence="1" id="KW-0175">Coiled coil</keyword>
<evidence type="ECO:0000259" key="2">
    <source>
        <dbReference type="Pfam" id="PF18859"/>
    </source>
</evidence>
<dbReference type="RefSeq" id="WP_089808088.1">
    <property type="nucleotide sequence ID" value="NZ_FOYT01000002.1"/>
</dbReference>
<sequence length="298" mass="33396">MLDELLGRAELKARIEELEEEKHHLERRAEAEEERRAEAVKERQEAEAEVNRLEDRITELEDRVDRLGGDEEADVDYRGTEDLFGERLDEVLARLDSFATGPEGAFSAVVGDDVPATVADAFGDRSALVRRAAPCLCLTDDAGLVSVALDAPTPPNEFAAWDDRFRIERSWFVPEEPVRVALVRSDLFALGVYDGESVTLVDEVESDVMNAHSKGGFSQARFERRRDEQVDNHLDRATEALDAHEGVADGLVVLGERTVLGDFRERADRVATVDASGDPEDALREAVREFWTTRLYRL</sequence>
<dbReference type="Gene3D" id="3.30.420.60">
    <property type="entry name" value="eRF1 domain 2"/>
    <property type="match status" value="1"/>
</dbReference>
<evidence type="ECO:0000313" key="4">
    <source>
        <dbReference type="Proteomes" id="UP000198531"/>
    </source>
</evidence>
<dbReference type="OrthoDB" id="124486at2157"/>
<gene>
    <name evidence="3" type="ORF">SAMN04487947_2507</name>
</gene>
<dbReference type="SUPFAM" id="SSF53137">
    <property type="entry name" value="Translational machinery components"/>
    <property type="match status" value="1"/>
</dbReference>
<protein>
    <recommendedName>
        <fullName evidence="2">Actinobacteria/chloroflexi VLRF1 release factor domain-containing protein</fullName>
    </recommendedName>
</protein>
<dbReference type="Proteomes" id="UP000198531">
    <property type="component" value="Unassembled WGS sequence"/>
</dbReference>
<dbReference type="EMBL" id="FOYT01000002">
    <property type="protein sequence ID" value="SFR57981.1"/>
    <property type="molecule type" value="Genomic_DNA"/>
</dbReference>
<evidence type="ECO:0000256" key="1">
    <source>
        <dbReference type="SAM" id="Coils"/>
    </source>
</evidence>
<feature type="domain" description="Actinobacteria/chloroflexi VLRF1 release factor" evidence="2">
    <location>
        <begin position="177"/>
        <end position="295"/>
    </location>
</feature>
<organism evidence="3 4">
    <name type="scientific">Halogeometricum rufum</name>
    <dbReference type="NCBI Taxonomy" id="553469"/>
    <lineage>
        <taxon>Archaea</taxon>
        <taxon>Methanobacteriati</taxon>
        <taxon>Methanobacteriota</taxon>
        <taxon>Stenosarchaea group</taxon>
        <taxon>Halobacteria</taxon>
        <taxon>Halobacteriales</taxon>
        <taxon>Haloferacaceae</taxon>
        <taxon>Halogeometricum</taxon>
    </lineage>
</organism>
<keyword evidence="4" id="KW-1185">Reference proteome</keyword>
<dbReference type="Pfam" id="PF18859">
    <property type="entry name" value="acVLRF1"/>
    <property type="match status" value="1"/>
</dbReference>
<name>A0A1I6HU48_9EURY</name>
<dbReference type="Gene3D" id="1.20.5.340">
    <property type="match status" value="1"/>
</dbReference>
<dbReference type="InterPro" id="IPR040783">
    <property type="entry name" value="VLRF1"/>
</dbReference>
<dbReference type="AlphaFoldDB" id="A0A1I6HU48"/>
<feature type="coiled-coil region" evidence="1">
    <location>
        <begin position="1"/>
        <end position="70"/>
    </location>
</feature>